<comment type="caution">
    <text evidence="4">The sequence shown here is derived from an EMBL/GenBank/DDBJ whole genome shotgun (WGS) entry which is preliminary data.</text>
</comment>
<dbReference type="Gene3D" id="1.10.30.50">
    <property type="match status" value="1"/>
</dbReference>
<gene>
    <name evidence="4" type="ORF">GCM10009846_09990</name>
</gene>
<dbReference type="Proteomes" id="UP001501599">
    <property type="component" value="Unassembled WGS sequence"/>
</dbReference>
<feature type="domain" description="HNH nuclease" evidence="3">
    <location>
        <begin position="335"/>
        <end position="387"/>
    </location>
</feature>
<dbReference type="InterPro" id="IPR003870">
    <property type="entry name" value="DUF222"/>
</dbReference>
<proteinExistence type="inferred from homology"/>
<evidence type="ECO:0000313" key="5">
    <source>
        <dbReference type="Proteomes" id="UP001501599"/>
    </source>
</evidence>
<accession>A0ABN3ANM0</accession>
<dbReference type="GO" id="GO:0004519">
    <property type="term" value="F:endonuclease activity"/>
    <property type="evidence" value="ECO:0007669"/>
    <property type="project" value="UniProtKB-KW"/>
</dbReference>
<protein>
    <submittedName>
        <fullName evidence="4">HNH endonuclease signature motif containing protein</fullName>
    </submittedName>
</protein>
<keyword evidence="4" id="KW-0378">Hydrolase</keyword>
<dbReference type="EMBL" id="BAAAQT010000005">
    <property type="protein sequence ID" value="GAA2172359.1"/>
    <property type="molecule type" value="Genomic_DNA"/>
</dbReference>
<reference evidence="4 5" key="1">
    <citation type="journal article" date="2019" name="Int. J. Syst. Evol. Microbiol.">
        <title>The Global Catalogue of Microorganisms (GCM) 10K type strain sequencing project: providing services to taxonomists for standard genome sequencing and annotation.</title>
        <authorList>
            <consortium name="The Broad Institute Genomics Platform"/>
            <consortium name="The Broad Institute Genome Sequencing Center for Infectious Disease"/>
            <person name="Wu L."/>
            <person name="Ma J."/>
        </authorList>
    </citation>
    <scope>NUCLEOTIDE SEQUENCE [LARGE SCALE GENOMIC DNA]</scope>
    <source>
        <strain evidence="4 5">JCM 16026</strain>
    </source>
</reference>
<feature type="region of interest" description="Disordered" evidence="2">
    <location>
        <begin position="410"/>
        <end position="452"/>
    </location>
</feature>
<evidence type="ECO:0000313" key="4">
    <source>
        <dbReference type="EMBL" id="GAA2172359.1"/>
    </source>
</evidence>
<organism evidence="4 5">
    <name type="scientific">Agrococcus versicolor</name>
    <dbReference type="NCBI Taxonomy" id="501482"/>
    <lineage>
        <taxon>Bacteria</taxon>
        <taxon>Bacillati</taxon>
        <taxon>Actinomycetota</taxon>
        <taxon>Actinomycetes</taxon>
        <taxon>Micrococcales</taxon>
        <taxon>Microbacteriaceae</taxon>
        <taxon>Agrococcus</taxon>
    </lineage>
</organism>
<dbReference type="Pfam" id="PF02720">
    <property type="entry name" value="DUF222"/>
    <property type="match status" value="1"/>
</dbReference>
<dbReference type="InterPro" id="IPR003615">
    <property type="entry name" value="HNH_nuc"/>
</dbReference>
<name>A0ABN3ANM0_9MICO</name>
<comment type="similarity">
    <text evidence="1">Belongs to the Rv1128c/1148c/1588c/1702c/1945/3466 family.</text>
</comment>
<sequence>MAQQIEGIPTGITPAALDAIQANALSQLAAVDAGVQAFEAYRLRLLAALGHLALERAGGPSSERCAMEMRTVAAEVGAQARVSDRTVERQIGDAMLLVDTWPVVLEAFADGRIGRGHMRAITEAGGVLASSDVTPEQRATFERQMVALAETTTPARVSKVARREADEHLAEPLVERHRAACERRHVRVSPMDDGMAWIGAYVPAVLAQGIDHRLRAGARARSKDDPRTADQWRADALCELLLTGSGAPVVERTPSGAEIEHAGLLSTIAPVVQITVPVTTLAGASDAPGVLDGAQPVDAETARILVGVATTWERLLTDPVRGTVVEVDTYVPTAAQRRLLVARDQHCRFPGCAAKARDDDADHRIAWEDGGTTSLGNLAHLCRRHHTMKHATAWSVSQPRPGELRWRSPLGRTYVDRPPPVGPTFDGLPPDTNARPSGSRWGSPSDAARTPF</sequence>
<dbReference type="SMART" id="SM00507">
    <property type="entry name" value="HNHc"/>
    <property type="match status" value="1"/>
</dbReference>
<dbReference type="InterPro" id="IPR002711">
    <property type="entry name" value="HNH"/>
</dbReference>
<keyword evidence="4" id="KW-0540">Nuclease</keyword>
<evidence type="ECO:0000259" key="3">
    <source>
        <dbReference type="SMART" id="SM00507"/>
    </source>
</evidence>
<keyword evidence="4" id="KW-0255">Endonuclease</keyword>
<evidence type="ECO:0000256" key="2">
    <source>
        <dbReference type="SAM" id="MobiDB-lite"/>
    </source>
</evidence>
<dbReference type="Pfam" id="PF01844">
    <property type="entry name" value="HNH"/>
    <property type="match status" value="1"/>
</dbReference>
<dbReference type="CDD" id="cd00085">
    <property type="entry name" value="HNHc"/>
    <property type="match status" value="1"/>
</dbReference>
<keyword evidence="5" id="KW-1185">Reference proteome</keyword>
<evidence type="ECO:0000256" key="1">
    <source>
        <dbReference type="ARBA" id="ARBA00023450"/>
    </source>
</evidence>
<dbReference type="RefSeq" id="WP_344341073.1">
    <property type="nucleotide sequence ID" value="NZ_BAAAQT010000005.1"/>
</dbReference>